<organism evidence="11 12">
    <name type="scientific">Elysia crispata</name>
    <name type="common">lettuce slug</name>
    <dbReference type="NCBI Taxonomy" id="231223"/>
    <lineage>
        <taxon>Eukaryota</taxon>
        <taxon>Metazoa</taxon>
        <taxon>Spiralia</taxon>
        <taxon>Lophotrochozoa</taxon>
        <taxon>Mollusca</taxon>
        <taxon>Gastropoda</taxon>
        <taxon>Heterobranchia</taxon>
        <taxon>Euthyneura</taxon>
        <taxon>Panpulmonata</taxon>
        <taxon>Sacoglossa</taxon>
        <taxon>Placobranchoidea</taxon>
        <taxon>Plakobranchidae</taxon>
        <taxon>Elysia</taxon>
    </lineage>
</organism>
<sequence length="590" mass="66926">MVLATIVSSYSVPLVLVALCWLVNSFIRYVKSQHRVFALLDIPGPQPSFLFGNALEFGKMFPLDLYTAWSKKYGSIFGYYEGLQPSVVVTCPELAHEILVKKFKNFSSRPNHAPFLWEREERSLQNSNGLLWKHQRQAVTGGMSGRCIREMFPVVQSITDDLLDEIERAMLASPQGFRVDELMERFSVKVITEATLGYQSNAFSDEENVILRYMQAAHDSASAENLATGLARLFPSLTNVLKPLDQKHKYWARILSKVATNFVHLTQANSHACCPVMRSLFAHSSPYPDIFATMSKGEQVVDEKPQFSSAESSDDTHRKGKEEQVSPQEDMNEMMIHPEVKRPEVFQASESLHSKITKTESSHRREPVKSATSAISGQGSNSPVFNEQDIVDQVMGLLAAGLGPLAVAMTFVIYCLAVHEDEQERVCREINDIILNTDTVSLEELKRMKGLERFIFESMRMFPVAPGVSRECVEDCVISGHKFIRGMVVRVMSGVMYRQEENFVEFQKFNPDRFKQDYKKHAWMPFGHGPRKCVADRLATMVFKLCTVRILQRFQVCRTTSTQIPLQLALRPFLVPRDGVNIKFVLKGKE</sequence>
<evidence type="ECO:0000256" key="2">
    <source>
        <dbReference type="ARBA" id="ARBA00022617"/>
    </source>
</evidence>
<feature type="region of interest" description="Disordered" evidence="9">
    <location>
        <begin position="301"/>
        <end position="332"/>
    </location>
</feature>
<evidence type="ECO:0000256" key="3">
    <source>
        <dbReference type="ARBA" id="ARBA00022723"/>
    </source>
</evidence>
<evidence type="ECO:0000256" key="1">
    <source>
        <dbReference type="ARBA" id="ARBA00010617"/>
    </source>
</evidence>
<proteinExistence type="inferred from homology"/>
<dbReference type="InterPro" id="IPR017972">
    <property type="entry name" value="Cyt_P450_CS"/>
</dbReference>
<dbReference type="SUPFAM" id="SSF48264">
    <property type="entry name" value="Cytochrome P450"/>
    <property type="match status" value="1"/>
</dbReference>
<evidence type="ECO:0000256" key="7">
    <source>
        <dbReference type="PIRSR" id="PIRSR602401-1"/>
    </source>
</evidence>
<dbReference type="GO" id="GO:0016705">
    <property type="term" value="F:oxidoreductase activity, acting on paired donors, with incorporation or reduction of molecular oxygen"/>
    <property type="evidence" value="ECO:0007669"/>
    <property type="project" value="InterPro"/>
</dbReference>
<protein>
    <recommendedName>
        <fullName evidence="13">Cytochrome P450</fullName>
    </recommendedName>
</protein>
<evidence type="ECO:0000313" key="12">
    <source>
        <dbReference type="Proteomes" id="UP001283361"/>
    </source>
</evidence>
<accession>A0AAE1AFY5</accession>
<keyword evidence="10" id="KW-1133">Transmembrane helix</keyword>
<dbReference type="AlphaFoldDB" id="A0AAE1AFY5"/>
<feature type="compositionally biased region" description="Basic and acidic residues" evidence="9">
    <location>
        <begin position="314"/>
        <end position="324"/>
    </location>
</feature>
<keyword evidence="12" id="KW-1185">Reference proteome</keyword>
<feature type="compositionally biased region" description="Basic and acidic residues" evidence="9">
    <location>
        <begin position="357"/>
        <end position="368"/>
    </location>
</feature>
<keyword evidence="10" id="KW-0472">Membrane</keyword>
<evidence type="ECO:0000256" key="5">
    <source>
        <dbReference type="ARBA" id="ARBA00023004"/>
    </source>
</evidence>
<dbReference type="GO" id="GO:0020037">
    <property type="term" value="F:heme binding"/>
    <property type="evidence" value="ECO:0007669"/>
    <property type="project" value="InterPro"/>
</dbReference>
<evidence type="ECO:0000256" key="6">
    <source>
        <dbReference type="ARBA" id="ARBA00043906"/>
    </source>
</evidence>
<gene>
    <name evidence="11" type="ORF">RRG08_018511</name>
</gene>
<comment type="similarity">
    <text evidence="1 8">Belongs to the cytochrome P450 family.</text>
</comment>
<keyword evidence="3 7" id="KW-0479">Metal-binding</keyword>
<feature type="compositionally biased region" description="Polar residues" evidence="9">
    <location>
        <begin position="370"/>
        <end position="380"/>
    </location>
</feature>
<dbReference type="InterPro" id="IPR036396">
    <property type="entry name" value="Cyt_P450_sf"/>
</dbReference>
<feature type="region of interest" description="Disordered" evidence="9">
    <location>
        <begin position="356"/>
        <end position="380"/>
    </location>
</feature>
<feature type="transmembrane region" description="Helical" evidence="10">
    <location>
        <begin position="6"/>
        <end position="27"/>
    </location>
</feature>
<evidence type="ECO:0000256" key="8">
    <source>
        <dbReference type="RuleBase" id="RU000461"/>
    </source>
</evidence>
<keyword evidence="10" id="KW-0812">Transmembrane</keyword>
<keyword evidence="4 8" id="KW-0560">Oxidoreductase</keyword>
<dbReference type="PRINTS" id="PR00385">
    <property type="entry name" value="P450"/>
</dbReference>
<dbReference type="GO" id="GO:0008395">
    <property type="term" value="F:steroid hydroxylase activity"/>
    <property type="evidence" value="ECO:0007669"/>
    <property type="project" value="TreeGrafter"/>
</dbReference>
<dbReference type="PANTHER" id="PTHR24302">
    <property type="entry name" value="CYTOCHROME P450 FAMILY 3"/>
    <property type="match status" value="1"/>
</dbReference>
<dbReference type="GO" id="GO:0005506">
    <property type="term" value="F:iron ion binding"/>
    <property type="evidence" value="ECO:0007669"/>
    <property type="project" value="InterPro"/>
</dbReference>
<evidence type="ECO:0000256" key="10">
    <source>
        <dbReference type="SAM" id="Phobius"/>
    </source>
</evidence>
<dbReference type="PROSITE" id="PS00086">
    <property type="entry name" value="CYTOCHROME_P450"/>
    <property type="match status" value="1"/>
</dbReference>
<dbReference type="PANTHER" id="PTHR24302:SF15">
    <property type="entry name" value="FATTY-ACID PEROXYGENASE"/>
    <property type="match status" value="1"/>
</dbReference>
<comment type="function">
    <text evidence="6">Cytochromes P450 are a group of heme-thiolate monooxygenases. They oxidize a variety of structurally unrelated compounds, including steroids, fatty acids, and xenobiotics.</text>
</comment>
<keyword evidence="5 7" id="KW-0408">Iron</keyword>
<dbReference type="Pfam" id="PF00067">
    <property type="entry name" value="p450"/>
    <property type="match status" value="2"/>
</dbReference>
<keyword evidence="8" id="KW-0503">Monooxygenase</keyword>
<dbReference type="Proteomes" id="UP001283361">
    <property type="component" value="Unassembled WGS sequence"/>
</dbReference>
<keyword evidence="2 7" id="KW-0349">Heme</keyword>
<evidence type="ECO:0000256" key="9">
    <source>
        <dbReference type="SAM" id="MobiDB-lite"/>
    </source>
</evidence>
<dbReference type="PRINTS" id="PR00463">
    <property type="entry name" value="EP450I"/>
</dbReference>
<dbReference type="InterPro" id="IPR001128">
    <property type="entry name" value="Cyt_P450"/>
</dbReference>
<evidence type="ECO:0000256" key="4">
    <source>
        <dbReference type="ARBA" id="ARBA00023002"/>
    </source>
</evidence>
<dbReference type="Gene3D" id="1.10.630.10">
    <property type="entry name" value="Cytochrome P450"/>
    <property type="match status" value="1"/>
</dbReference>
<comment type="cofactor">
    <cofactor evidence="7">
        <name>heme</name>
        <dbReference type="ChEBI" id="CHEBI:30413"/>
    </cofactor>
</comment>
<comment type="caution">
    <text evidence="11">The sequence shown here is derived from an EMBL/GenBank/DDBJ whole genome shotgun (WGS) entry which is preliminary data.</text>
</comment>
<feature type="binding site" description="axial binding residue" evidence="7">
    <location>
        <position position="533"/>
    </location>
    <ligand>
        <name>heme</name>
        <dbReference type="ChEBI" id="CHEBI:30413"/>
    </ligand>
    <ligandPart>
        <name>Fe</name>
        <dbReference type="ChEBI" id="CHEBI:18248"/>
    </ligandPart>
</feature>
<name>A0AAE1AFY5_9GAST</name>
<evidence type="ECO:0000313" key="11">
    <source>
        <dbReference type="EMBL" id="KAK3785967.1"/>
    </source>
</evidence>
<evidence type="ECO:0008006" key="13">
    <source>
        <dbReference type="Google" id="ProtNLM"/>
    </source>
</evidence>
<dbReference type="InterPro" id="IPR002401">
    <property type="entry name" value="Cyt_P450_E_grp-I"/>
</dbReference>
<dbReference type="EMBL" id="JAWDGP010002041">
    <property type="protein sequence ID" value="KAK3785967.1"/>
    <property type="molecule type" value="Genomic_DNA"/>
</dbReference>
<dbReference type="InterPro" id="IPR050705">
    <property type="entry name" value="Cytochrome_P450_3A"/>
</dbReference>
<reference evidence="11" key="1">
    <citation type="journal article" date="2023" name="G3 (Bethesda)">
        <title>A reference genome for the long-term kleptoplast-retaining sea slug Elysia crispata morphotype clarki.</title>
        <authorList>
            <person name="Eastman K.E."/>
            <person name="Pendleton A.L."/>
            <person name="Shaikh M.A."/>
            <person name="Suttiyut T."/>
            <person name="Ogas R."/>
            <person name="Tomko P."/>
            <person name="Gavelis G."/>
            <person name="Widhalm J.R."/>
            <person name="Wisecaver J.H."/>
        </authorList>
    </citation>
    <scope>NUCLEOTIDE SEQUENCE</scope>
    <source>
        <strain evidence="11">ECLA1</strain>
    </source>
</reference>